<dbReference type="InterPro" id="IPR011250">
    <property type="entry name" value="OMP/PagP_B-barrel"/>
</dbReference>
<protein>
    <submittedName>
        <fullName evidence="2">Outer membrane immunogenic protein</fullName>
    </submittedName>
</protein>
<organism evidence="2 3">
    <name type="scientific">Maritalea mobilis</name>
    <dbReference type="NCBI Taxonomy" id="483324"/>
    <lineage>
        <taxon>Bacteria</taxon>
        <taxon>Pseudomonadati</taxon>
        <taxon>Pseudomonadota</taxon>
        <taxon>Alphaproteobacteria</taxon>
        <taxon>Hyphomicrobiales</taxon>
        <taxon>Devosiaceae</taxon>
        <taxon>Maritalea</taxon>
    </lineage>
</organism>
<proteinExistence type="predicted"/>
<feature type="signal peptide" evidence="1">
    <location>
        <begin position="1"/>
        <end position="23"/>
    </location>
</feature>
<dbReference type="Proteomes" id="UP000295391">
    <property type="component" value="Unassembled WGS sequence"/>
</dbReference>
<comment type="caution">
    <text evidence="2">The sequence shown here is derived from an EMBL/GenBank/DDBJ whole genome shotgun (WGS) entry which is preliminary data.</text>
</comment>
<dbReference type="OrthoDB" id="7960449at2"/>
<gene>
    <name evidence="2" type="ORF">ATL17_0386</name>
</gene>
<keyword evidence="3" id="KW-1185">Reference proteome</keyword>
<name>A0A4R6VQT1_9HYPH</name>
<accession>A0A4R6VQT1</accession>
<dbReference type="AlphaFoldDB" id="A0A4R6VQT1"/>
<evidence type="ECO:0000256" key="1">
    <source>
        <dbReference type="SAM" id="SignalP"/>
    </source>
</evidence>
<feature type="chain" id="PRO_5020611421" evidence="1">
    <location>
        <begin position="24"/>
        <end position="176"/>
    </location>
</feature>
<dbReference type="SUPFAM" id="SSF56925">
    <property type="entry name" value="OMPA-like"/>
    <property type="match status" value="1"/>
</dbReference>
<keyword evidence="1" id="KW-0732">Signal</keyword>
<dbReference type="RefSeq" id="WP_133571091.1">
    <property type="nucleotide sequence ID" value="NZ_SNYR01000001.1"/>
</dbReference>
<dbReference type="EMBL" id="SNYR01000001">
    <property type="protein sequence ID" value="TDQ66393.1"/>
    <property type="molecule type" value="Genomic_DNA"/>
</dbReference>
<evidence type="ECO:0000313" key="3">
    <source>
        <dbReference type="Proteomes" id="UP000295391"/>
    </source>
</evidence>
<reference evidence="2 3" key="1">
    <citation type="submission" date="2019-03" db="EMBL/GenBank/DDBJ databases">
        <title>Genomic Encyclopedia of Type Strains, Phase III (KMG-III): the genomes of soil and plant-associated and newly described type strains.</title>
        <authorList>
            <person name="Whitman W."/>
        </authorList>
    </citation>
    <scope>NUCLEOTIDE SEQUENCE [LARGE SCALE GENOMIC DNA]</scope>
    <source>
        <strain evidence="2 3">CGMCC 1.7002</strain>
    </source>
</reference>
<sequence length="176" mass="18446">MSILKKISLAALATAAMTAGASAADPVIDYTPAPAQPAYSDPGFDWNRFYAGVNGAYVNAASDVWGIGALAGMNTQFDQMVFGFEVSAQANYDGGTYYGAQYDLTGRAGYLVSDDVLLYGVGGIGHHFGDAVGIAGAGIEFAVSDDVTIGSEYNWSFTDMGTSSHAIDAKARWYFN</sequence>
<evidence type="ECO:0000313" key="2">
    <source>
        <dbReference type="EMBL" id="TDQ66393.1"/>
    </source>
</evidence>